<dbReference type="InterPro" id="IPR006141">
    <property type="entry name" value="Intein_N"/>
</dbReference>
<dbReference type="SMART" id="SM00305">
    <property type="entry name" value="HintC"/>
    <property type="match status" value="1"/>
</dbReference>
<feature type="domain" description="Hint" evidence="1">
    <location>
        <begin position="384"/>
        <end position="428"/>
    </location>
</feature>
<dbReference type="SUPFAM" id="SSF51294">
    <property type="entry name" value="Hedgehog/intein (Hint) domain"/>
    <property type="match status" value="1"/>
</dbReference>
<protein>
    <submittedName>
        <fullName evidence="2">Terminase</fullName>
    </submittedName>
</protein>
<name>A0A8S5UFZ4_9CAUD</name>
<dbReference type="PROSITE" id="PS50818">
    <property type="entry name" value="INTEIN_C_TER"/>
    <property type="match status" value="1"/>
</dbReference>
<dbReference type="PROSITE" id="PS50817">
    <property type="entry name" value="INTEIN_N_TER"/>
    <property type="match status" value="1"/>
</dbReference>
<dbReference type="InterPro" id="IPR030934">
    <property type="entry name" value="Intein_C"/>
</dbReference>
<proteinExistence type="predicted"/>
<reference evidence="2" key="1">
    <citation type="journal article" date="2021" name="Proc. Natl. Acad. Sci. U.S.A.">
        <title>A Catalog of Tens of Thousands of Viruses from Human Metagenomes Reveals Hidden Associations with Chronic Diseases.</title>
        <authorList>
            <person name="Tisza M.J."/>
            <person name="Buck C.B."/>
        </authorList>
    </citation>
    <scope>NUCLEOTIDE SEQUENCE</scope>
    <source>
        <strain evidence="2">Ctshb19</strain>
    </source>
</reference>
<dbReference type="InterPro" id="IPR003586">
    <property type="entry name" value="Hint_dom_C"/>
</dbReference>
<dbReference type="GO" id="GO:0016539">
    <property type="term" value="P:intein-mediated protein splicing"/>
    <property type="evidence" value="ECO:0007669"/>
    <property type="project" value="InterPro"/>
</dbReference>
<dbReference type="Gene3D" id="2.170.16.10">
    <property type="entry name" value="Hedgehog/Intein (Hint) domain"/>
    <property type="match status" value="1"/>
</dbReference>
<sequence length="966" mass="107988">MKMKRSKGGILVPDKRVVVNSESPFDYLLGLKQNGRAAVHDDIENMGKSAAKLITSMDVDSEINIAKTIRELMDQKVVIPKDMKIDDSDLPVAKNFYEWVTQDKFGTIGDERPFIEQLIWGLVVFNDVCYKCSDMEWLLHDHKVDDTYSKLERKVSILEHGVCPSCGLGRSKAVRKGLMPYYNELAINAGQRCVVGETPVISQHGLLHIDEVYPNAPLGFTEFETPIHNGIEFETTSHYFVAEPEMVYRVDTARGFSVTGTSDHPIDTEFGFVKIGELKPDTNLDIYFGQRVFGQGVLRDAKAMGRNFYNTVLPLNIRTANQTGVIEFLQGLFREARRIFVGTSALRDVSALLLNAGYPHRIDGPCITLDTGMFERLQKDDWAFGTFSDKVKSITEAGERQTYDFTLPATHQFVTGGILSHNSGKSHTVGTYLAPYHLHRLLKLQKPAQFYGLSRTTMLQGTFAALTYTQAKDTLWTPFYGALIEGNWFKQYFGMLKHYENVYGEKLYKLTDTFVDFRVRGLQYHPMGPDKRVMRGRTRVLISIDEIAYFDADKDSNKVKISAYEVYDALVNSLLTVRGAADALINRGFDDVLSAYAMNVSSPTSKNDMIHELLNRAKESQSIYGIHRPTWMVNPNFKRDSKVIVDAYRKDPVSAEKNFGAVPPMIANPFLPNHKYILEAEGTVKNPITLKVRFMNSKRLGQSQMYASIEKIKKSGKPSILAIDAGEKDNSFSIAGGTLDDDFNLNVDLIAEIIPLPGYRINFSKVYSEIILPIMQARNVKVLLADRWNSRTFLSDAELDMGDPEADETMPSFIAKQYSLKYVDMVGVRTRIEQGQVILPKSEIKVDSLLDALDANYREFYAGKPVAHLFKQLFTVKDLEKGVGKGDGYTDDNWRAMALLLWGLMEEEYVGILQAEPMNMTLARPNALGASKLGGGGGTAVGNGGGGLTTQNGAPLMIMSAGRSGR</sequence>
<organism evidence="2">
    <name type="scientific">Myoviridae sp. ctshb19</name>
    <dbReference type="NCBI Taxonomy" id="2825194"/>
    <lineage>
        <taxon>Viruses</taxon>
        <taxon>Duplodnaviria</taxon>
        <taxon>Heunggongvirae</taxon>
        <taxon>Uroviricota</taxon>
        <taxon>Caudoviricetes</taxon>
    </lineage>
</organism>
<dbReference type="EMBL" id="BK016086">
    <property type="protein sequence ID" value="DAF93409.1"/>
    <property type="molecule type" value="Genomic_DNA"/>
</dbReference>
<accession>A0A8S5UFZ4</accession>
<evidence type="ECO:0000259" key="1">
    <source>
        <dbReference type="SMART" id="SM00305"/>
    </source>
</evidence>
<dbReference type="InterPro" id="IPR036844">
    <property type="entry name" value="Hint_dom_sf"/>
</dbReference>
<evidence type="ECO:0000313" key="2">
    <source>
        <dbReference type="EMBL" id="DAF93409.1"/>
    </source>
</evidence>